<proteinExistence type="predicted"/>
<dbReference type="CDD" id="cd02696">
    <property type="entry name" value="MurNAc-LAA"/>
    <property type="match status" value="1"/>
</dbReference>
<dbReference type="Gene3D" id="3.40.630.40">
    <property type="entry name" value="Zn-dependent exopeptidases"/>
    <property type="match status" value="1"/>
</dbReference>
<dbReference type="SMART" id="SM00646">
    <property type="entry name" value="Ami_3"/>
    <property type="match status" value="1"/>
</dbReference>
<keyword evidence="3" id="KW-1133">Transmembrane helix</keyword>
<dbReference type="InterPro" id="IPR050695">
    <property type="entry name" value="N-acetylmuramoyl_amidase_3"/>
</dbReference>
<evidence type="ECO:0000313" key="5">
    <source>
        <dbReference type="EMBL" id="ETI69128.1"/>
    </source>
</evidence>
<dbReference type="Pfam" id="PF01520">
    <property type="entry name" value="Amidase_3"/>
    <property type="match status" value="1"/>
</dbReference>
<feature type="domain" description="MurNAc-LAA" evidence="4">
    <location>
        <begin position="187"/>
        <end position="306"/>
    </location>
</feature>
<feature type="compositionally biased region" description="Basic and acidic residues" evidence="2">
    <location>
        <begin position="34"/>
        <end position="46"/>
    </location>
</feature>
<name>A0AB94IQ87_9BACI</name>
<dbReference type="GO" id="GO:0009253">
    <property type="term" value="P:peptidoglycan catabolic process"/>
    <property type="evidence" value="ECO:0007669"/>
    <property type="project" value="InterPro"/>
</dbReference>
<gene>
    <name evidence="5" type="ORF">BAVI_10241</name>
</gene>
<evidence type="ECO:0000313" key="6">
    <source>
        <dbReference type="Proteomes" id="UP000018877"/>
    </source>
</evidence>
<feature type="region of interest" description="Disordered" evidence="2">
    <location>
        <begin position="34"/>
        <end position="99"/>
    </location>
</feature>
<dbReference type="InterPro" id="IPR002508">
    <property type="entry name" value="MurNAc-LAA_cat"/>
</dbReference>
<evidence type="ECO:0000256" key="3">
    <source>
        <dbReference type="SAM" id="Phobius"/>
    </source>
</evidence>
<keyword evidence="6" id="KW-1185">Reference proteome</keyword>
<evidence type="ECO:0000259" key="4">
    <source>
        <dbReference type="SMART" id="SM00646"/>
    </source>
</evidence>
<keyword evidence="1" id="KW-0378">Hydrolase</keyword>
<sequence length="313" mass="34118">MNARAVKIGIALIILLAMIPLYYFFNPAAAKEKAANSKNEKSELAAKESTAQKSQDEKKETANEYSKKDPEEAAAVNNGDESLKEESVTSEKASSEEKKEIQRDFLVVIDPGHQRHANLGKEPVGPGAVEMKMKVTGGTSGVATGKPEYQLALEASVILGDLLAKQGVKVIYTRTTHDVNLSNKERAEFANQHKADLFIRIHADGSTDKNVSGLSVLTPAHNDPYTKAIYEDSLKASELILAETKKNTSVKVNGISYRSDLSGFNWSQVPSTLIEMGFMSNPVEDRNLSDPTYLTNLLSNVADGILQYASLKK</sequence>
<dbReference type="PANTHER" id="PTHR30404">
    <property type="entry name" value="N-ACETYLMURAMOYL-L-ALANINE AMIDASE"/>
    <property type="match status" value="1"/>
</dbReference>
<dbReference type="Proteomes" id="UP000018877">
    <property type="component" value="Unassembled WGS sequence"/>
</dbReference>
<accession>A0AB94IQ87</accession>
<feature type="compositionally biased region" description="Basic and acidic residues" evidence="2">
    <location>
        <begin position="81"/>
        <end position="99"/>
    </location>
</feature>
<comment type="caution">
    <text evidence="5">The sequence shown here is derived from an EMBL/GenBank/DDBJ whole genome shotgun (WGS) entry which is preliminary data.</text>
</comment>
<dbReference type="EMBL" id="ALAN01000059">
    <property type="protein sequence ID" value="ETI69128.1"/>
    <property type="molecule type" value="Genomic_DNA"/>
</dbReference>
<dbReference type="SUPFAM" id="SSF53187">
    <property type="entry name" value="Zn-dependent exopeptidases"/>
    <property type="match status" value="1"/>
</dbReference>
<feature type="compositionally biased region" description="Basic and acidic residues" evidence="2">
    <location>
        <begin position="54"/>
        <end position="71"/>
    </location>
</feature>
<protein>
    <submittedName>
        <fullName evidence="5">N-acetylmuramoyl-L-alanine amidase</fullName>
    </submittedName>
</protein>
<keyword evidence="3" id="KW-0472">Membrane</keyword>
<dbReference type="RefSeq" id="WP_024028242.1">
    <property type="nucleotide sequence ID" value="NZ_ALAN01000059.1"/>
</dbReference>
<reference evidence="5 6" key="1">
    <citation type="journal article" date="2014" name="Environ. Microbiol.">
        <title>The nitrate-ammonifying and nosZ-carrying bacterium Bacillus vireti is a potent source and sink for nitric and nitrous oxide under high nitrate conditions.</title>
        <authorList>
            <person name="Mania D."/>
            <person name="Heylen K."/>
            <person name="van Spanning R.J."/>
            <person name="Frostegard A."/>
        </authorList>
    </citation>
    <scope>NUCLEOTIDE SEQUENCE [LARGE SCALE GENOMIC DNA]</scope>
    <source>
        <strain evidence="5 6">LMG 21834</strain>
    </source>
</reference>
<organism evidence="5 6">
    <name type="scientific">Neobacillus vireti LMG 21834</name>
    <dbReference type="NCBI Taxonomy" id="1131730"/>
    <lineage>
        <taxon>Bacteria</taxon>
        <taxon>Bacillati</taxon>
        <taxon>Bacillota</taxon>
        <taxon>Bacilli</taxon>
        <taxon>Bacillales</taxon>
        <taxon>Bacillaceae</taxon>
        <taxon>Neobacillus</taxon>
    </lineage>
</organism>
<evidence type="ECO:0000256" key="2">
    <source>
        <dbReference type="SAM" id="MobiDB-lite"/>
    </source>
</evidence>
<dbReference type="AlphaFoldDB" id="A0AB94IQ87"/>
<dbReference type="GO" id="GO:0008745">
    <property type="term" value="F:N-acetylmuramoyl-L-alanine amidase activity"/>
    <property type="evidence" value="ECO:0007669"/>
    <property type="project" value="InterPro"/>
</dbReference>
<feature type="transmembrane region" description="Helical" evidence="3">
    <location>
        <begin position="6"/>
        <end position="25"/>
    </location>
</feature>
<keyword evidence="3" id="KW-0812">Transmembrane</keyword>
<evidence type="ECO:0000256" key="1">
    <source>
        <dbReference type="ARBA" id="ARBA00022801"/>
    </source>
</evidence>
<dbReference type="PANTHER" id="PTHR30404:SF0">
    <property type="entry name" value="N-ACETYLMURAMOYL-L-ALANINE AMIDASE AMIC"/>
    <property type="match status" value="1"/>
</dbReference>
<dbReference type="GO" id="GO:0030288">
    <property type="term" value="C:outer membrane-bounded periplasmic space"/>
    <property type="evidence" value="ECO:0007669"/>
    <property type="project" value="TreeGrafter"/>
</dbReference>